<evidence type="ECO:0000256" key="2">
    <source>
        <dbReference type="ARBA" id="ARBA00022485"/>
    </source>
</evidence>
<dbReference type="GO" id="GO:0046872">
    <property type="term" value="F:metal ion binding"/>
    <property type="evidence" value="ECO:0007669"/>
    <property type="project" value="UniProtKB-KW"/>
</dbReference>
<dbReference type="InterPro" id="IPR023404">
    <property type="entry name" value="rSAM_horseshoe"/>
</dbReference>
<dbReference type="Gene3D" id="2.40.50.140">
    <property type="entry name" value="Nucleic acid-binding proteins"/>
    <property type="match status" value="1"/>
</dbReference>
<name>A0A4R3KHU2_9BACI</name>
<comment type="function">
    <text evidence="10">Catalyzes the methylthiolation of an aspartic acid residue of ribosomal protein uS12.</text>
</comment>
<dbReference type="FunFam" id="3.80.30.20:FF:000001">
    <property type="entry name" value="tRNA-2-methylthio-N(6)-dimethylallyladenosine synthase 2"/>
    <property type="match status" value="1"/>
</dbReference>
<dbReference type="OrthoDB" id="9805215at2"/>
<dbReference type="InterPro" id="IPR058240">
    <property type="entry name" value="rSAM_sf"/>
</dbReference>
<feature type="domain" description="TRAM" evidence="11">
    <location>
        <begin position="377"/>
        <end position="444"/>
    </location>
</feature>
<dbReference type="GO" id="GO:0005829">
    <property type="term" value="C:cytosol"/>
    <property type="evidence" value="ECO:0007669"/>
    <property type="project" value="TreeGrafter"/>
</dbReference>
<comment type="cofactor">
    <cofactor evidence="10">
        <name>[4Fe-4S] cluster</name>
        <dbReference type="ChEBI" id="CHEBI:49883"/>
    </cofactor>
    <text evidence="10">Binds 2 [4Fe-4S] clusters. One cluster is coordinated with 3 cysteines and an exchangeable S-adenosyl-L-methionine.</text>
</comment>
<dbReference type="PROSITE" id="PS50926">
    <property type="entry name" value="TRAM"/>
    <property type="match status" value="1"/>
</dbReference>
<dbReference type="FunFam" id="2.40.50.140:FF:000210">
    <property type="entry name" value="Ribosomal protein S12 methylthiotransferase RimO"/>
    <property type="match status" value="1"/>
</dbReference>
<dbReference type="PANTHER" id="PTHR43837:SF1">
    <property type="entry name" value="RIBOSOMAL PROTEIN US12 METHYLTHIOTRANSFERASE RIMO"/>
    <property type="match status" value="1"/>
</dbReference>
<dbReference type="EC" id="2.8.4.4" evidence="10"/>
<dbReference type="Gene3D" id="3.40.50.12160">
    <property type="entry name" value="Methylthiotransferase, N-terminal domain"/>
    <property type="match status" value="1"/>
</dbReference>
<evidence type="ECO:0000259" key="12">
    <source>
        <dbReference type="PROSITE" id="PS51449"/>
    </source>
</evidence>
<proteinExistence type="inferred from homology"/>
<dbReference type="SFLD" id="SFLDG01082">
    <property type="entry name" value="B12-binding_domain_containing"/>
    <property type="match status" value="1"/>
</dbReference>
<dbReference type="NCBIfam" id="TIGR01125">
    <property type="entry name" value="30S ribosomal protein S12 methylthiotransferase RimO"/>
    <property type="match status" value="1"/>
</dbReference>
<dbReference type="SFLD" id="SFLDG01061">
    <property type="entry name" value="methylthiotransferase"/>
    <property type="match status" value="1"/>
</dbReference>
<keyword evidence="14" id="KW-0687">Ribonucleoprotein</keyword>
<dbReference type="RefSeq" id="WP_132768441.1">
    <property type="nucleotide sequence ID" value="NZ_SMAB01000007.1"/>
</dbReference>
<dbReference type="GO" id="GO:0035597">
    <property type="term" value="F:tRNA-2-methylthio-N(6)-dimethylallyladenosine(37) synthase activity"/>
    <property type="evidence" value="ECO:0007669"/>
    <property type="project" value="UniProtKB-EC"/>
</dbReference>
<accession>A0A4R3KHU2</accession>
<evidence type="ECO:0000256" key="1">
    <source>
        <dbReference type="ARBA" id="ARBA00003234"/>
    </source>
</evidence>
<dbReference type="PANTHER" id="PTHR43837">
    <property type="entry name" value="RIBOSOMAL PROTEIN S12 METHYLTHIOTRANSFERASE RIMO"/>
    <property type="match status" value="1"/>
</dbReference>
<dbReference type="SFLD" id="SFLDF00274">
    <property type="entry name" value="ribosomal_protein_S12_methylth"/>
    <property type="match status" value="1"/>
</dbReference>
<dbReference type="GO" id="GO:0051539">
    <property type="term" value="F:4 iron, 4 sulfur cluster binding"/>
    <property type="evidence" value="ECO:0007669"/>
    <property type="project" value="UniProtKB-UniRule"/>
</dbReference>
<reference evidence="14 15" key="1">
    <citation type="submission" date="2019-03" db="EMBL/GenBank/DDBJ databases">
        <title>Genomic Encyclopedia of Type Strains, Phase IV (KMG-IV): sequencing the most valuable type-strain genomes for metagenomic binning, comparative biology and taxonomic classification.</title>
        <authorList>
            <person name="Goeker M."/>
        </authorList>
    </citation>
    <scope>NUCLEOTIDE SEQUENCE [LARGE SCALE GENOMIC DNA]</scope>
    <source>
        <strain evidence="14 15">DSM 23802</strain>
    </source>
</reference>
<dbReference type="PROSITE" id="PS01278">
    <property type="entry name" value="MTTASE_RADICAL"/>
    <property type="match status" value="1"/>
</dbReference>
<evidence type="ECO:0000259" key="11">
    <source>
        <dbReference type="PROSITE" id="PS50926"/>
    </source>
</evidence>
<comment type="caution">
    <text evidence="14">The sequence shown here is derived from an EMBL/GenBank/DDBJ whole genome shotgun (WGS) entry which is preliminary data.</text>
</comment>
<dbReference type="NCBIfam" id="TIGR00089">
    <property type="entry name" value="MiaB/RimO family radical SAM methylthiotransferase"/>
    <property type="match status" value="1"/>
</dbReference>
<dbReference type="InterPro" id="IPR013848">
    <property type="entry name" value="Methylthiotransferase_N"/>
</dbReference>
<comment type="similarity">
    <text evidence="10">Belongs to the methylthiotransferase family. RimO subfamily.</text>
</comment>
<feature type="domain" description="MTTase N-terminal" evidence="12">
    <location>
        <begin position="5"/>
        <end position="121"/>
    </location>
</feature>
<comment type="subcellular location">
    <subcellularLocation>
        <location evidence="10">Cytoplasm</location>
    </subcellularLocation>
</comment>
<evidence type="ECO:0000313" key="14">
    <source>
        <dbReference type="EMBL" id="TCS83019.1"/>
    </source>
</evidence>
<dbReference type="InterPro" id="IPR002792">
    <property type="entry name" value="TRAM_dom"/>
</dbReference>
<feature type="binding site" evidence="10">
    <location>
        <position position="158"/>
    </location>
    <ligand>
        <name>[4Fe-4S] cluster</name>
        <dbReference type="ChEBI" id="CHEBI:49883"/>
        <label>2</label>
        <note>4Fe-4S-S-AdoMet</note>
    </ligand>
</feature>
<dbReference type="InterPro" id="IPR005839">
    <property type="entry name" value="Methylthiotransferase"/>
</dbReference>
<dbReference type="InterPro" id="IPR005840">
    <property type="entry name" value="Ribosomal_uS12_MeSTrfase_RimO"/>
</dbReference>
<protein>
    <recommendedName>
        <fullName evidence="10">Ribosomal protein uS12 methylthiotransferase RimO</fullName>
        <shortName evidence="10">uS12 MTTase</shortName>
        <shortName evidence="10">uS12 methylthiotransferase</shortName>
        <ecNumber evidence="10">2.8.4.4</ecNumber>
    </recommendedName>
    <alternativeName>
        <fullName evidence="10">Ribosomal protein uS12 (aspartate-C(3))-methylthiotransferase</fullName>
    </alternativeName>
    <alternativeName>
        <fullName evidence="10">Ribosome maturation factor RimO</fullName>
    </alternativeName>
</protein>
<keyword evidence="5 10" id="KW-0949">S-adenosyl-L-methionine</keyword>
<feature type="binding site" evidence="10">
    <location>
        <position position="165"/>
    </location>
    <ligand>
        <name>[4Fe-4S] cluster</name>
        <dbReference type="ChEBI" id="CHEBI:49883"/>
        <label>2</label>
        <note>4Fe-4S-S-AdoMet</note>
    </ligand>
</feature>
<evidence type="ECO:0000256" key="6">
    <source>
        <dbReference type="ARBA" id="ARBA00022723"/>
    </source>
</evidence>
<dbReference type="GO" id="GO:0035599">
    <property type="term" value="F:aspartic acid methylthiotransferase activity"/>
    <property type="evidence" value="ECO:0007669"/>
    <property type="project" value="TreeGrafter"/>
</dbReference>
<keyword evidence="3 10" id="KW-0963">Cytoplasm</keyword>
<feature type="binding site" evidence="10">
    <location>
        <position position="162"/>
    </location>
    <ligand>
        <name>[4Fe-4S] cluster</name>
        <dbReference type="ChEBI" id="CHEBI:49883"/>
        <label>2</label>
        <note>4Fe-4S-S-AdoMet</note>
    </ligand>
</feature>
<keyword evidence="6 10" id="KW-0479">Metal-binding</keyword>
<evidence type="ECO:0000256" key="10">
    <source>
        <dbReference type="HAMAP-Rule" id="MF_01865"/>
    </source>
</evidence>
<dbReference type="Pfam" id="PF18693">
    <property type="entry name" value="TRAM_2"/>
    <property type="match status" value="1"/>
</dbReference>
<gene>
    <name evidence="10" type="primary">rimO</name>
    <name evidence="14" type="ORF">EDD72_107102</name>
</gene>
<dbReference type="Gene3D" id="3.80.30.20">
    <property type="entry name" value="tm_1862 like domain"/>
    <property type="match status" value="1"/>
</dbReference>
<dbReference type="HAMAP" id="MF_01865">
    <property type="entry name" value="MTTase_RimO"/>
    <property type="match status" value="1"/>
</dbReference>
<dbReference type="InterPro" id="IPR012340">
    <property type="entry name" value="NA-bd_OB-fold"/>
</dbReference>
<evidence type="ECO:0000256" key="9">
    <source>
        <dbReference type="ARBA" id="ARBA00051425"/>
    </source>
</evidence>
<keyword evidence="2 10" id="KW-0004">4Fe-4S</keyword>
<feature type="binding site" evidence="10">
    <location>
        <position position="84"/>
    </location>
    <ligand>
        <name>[4Fe-4S] cluster</name>
        <dbReference type="ChEBI" id="CHEBI:49883"/>
        <label>1</label>
    </ligand>
</feature>
<dbReference type="InterPro" id="IPR006638">
    <property type="entry name" value="Elp3/MiaA/NifB-like_rSAM"/>
</dbReference>
<keyword evidence="15" id="KW-1185">Reference proteome</keyword>
<dbReference type="InterPro" id="IPR007197">
    <property type="entry name" value="rSAM"/>
</dbReference>
<keyword evidence="8 10" id="KW-0411">Iron-sulfur</keyword>
<dbReference type="Proteomes" id="UP000295788">
    <property type="component" value="Unassembled WGS sequence"/>
</dbReference>
<evidence type="ECO:0000256" key="7">
    <source>
        <dbReference type="ARBA" id="ARBA00023004"/>
    </source>
</evidence>
<dbReference type="CDD" id="cd01335">
    <property type="entry name" value="Radical_SAM"/>
    <property type="match status" value="1"/>
</dbReference>
<dbReference type="PROSITE" id="PS51918">
    <property type="entry name" value="RADICAL_SAM"/>
    <property type="match status" value="1"/>
</dbReference>
<dbReference type="InterPro" id="IPR020612">
    <property type="entry name" value="Methylthiotransferase_CS"/>
</dbReference>
<dbReference type="Pfam" id="PF00919">
    <property type="entry name" value="UPF0004"/>
    <property type="match status" value="1"/>
</dbReference>
<keyword evidence="7 10" id="KW-0408">Iron</keyword>
<dbReference type="FunFam" id="3.40.50.12160:FF:000003">
    <property type="entry name" value="CDK5 regulatory subunit-associated protein 1"/>
    <property type="match status" value="1"/>
</dbReference>
<evidence type="ECO:0000313" key="15">
    <source>
        <dbReference type="Proteomes" id="UP000295788"/>
    </source>
</evidence>
<dbReference type="GO" id="GO:0103039">
    <property type="term" value="F:protein methylthiotransferase activity"/>
    <property type="evidence" value="ECO:0007669"/>
    <property type="project" value="UniProtKB-EC"/>
</dbReference>
<dbReference type="SFLD" id="SFLDS00029">
    <property type="entry name" value="Radical_SAM"/>
    <property type="match status" value="1"/>
</dbReference>
<sequence length="449" mass="51225">MREKQKVAIVTLGCEKNLVDSEIMSGLLERDGYEITNQKEDADVIIVNTCGFIDASKEESVNTILDMADYKAKGKLKSLIVTGCLSQRYKEILMEEMPEIDGLIGTGEFDRIVEVIKESLEGKKPIYIGNPIFSYEQNLPRKRSTPFHSAYIKIAEGCDNSCTFCVIPSLRGKFRSRGIPSILNEAKDLVAQGVKEISLIAQDTTYYGMDKYGKIMLPELIDELSRIEGLDWIRLHYLYPGYFTDELIEAFTTNPKLCKYIDMPLQHSEDHILKKMLRPGRQTDIRNLIHKIRSKVPDVALRTSIIVGFPGETEEDFEHLIDFIKEIRFDRLGVFTYSEEEGSPASRLPNQVPQEIKEKRANILMEVQREIAQVRNSRFIGKELDVLIEKYDKKNNVFIGRTQYDAPEIDGEVFISNIQANIGEIVKVKITHSYEFDLVGEGIKSESTK</sequence>
<comment type="catalytic activity">
    <reaction evidence="9">
        <text>N(6)-dimethylallyladenosine(37) in tRNA + (sulfur carrier)-SH + AH2 + 2 S-adenosyl-L-methionine = 2-methylsulfanyl-N(6)-dimethylallyladenosine(37) in tRNA + (sulfur carrier)-H + 5'-deoxyadenosine + L-methionine + A + S-adenosyl-L-homocysteine + 2 H(+)</text>
        <dbReference type="Rhea" id="RHEA:37067"/>
        <dbReference type="Rhea" id="RHEA-COMP:10375"/>
        <dbReference type="Rhea" id="RHEA-COMP:10376"/>
        <dbReference type="Rhea" id="RHEA-COMP:14737"/>
        <dbReference type="Rhea" id="RHEA-COMP:14739"/>
        <dbReference type="ChEBI" id="CHEBI:13193"/>
        <dbReference type="ChEBI" id="CHEBI:15378"/>
        <dbReference type="ChEBI" id="CHEBI:17319"/>
        <dbReference type="ChEBI" id="CHEBI:17499"/>
        <dbReference type="ChEBI" id="CHEBI:29917"/>
        <dbReference type="ChEBI" id="CHEBI:57844"/>
        <dbReference type="ChEBI" id="CHEBI:57856"/>
        <dbReference type="ChEBI" id="CHEBI:59789"/>
        <dbReference type="ChEBI" id="CHEBI:64428"/>
        <dbReference type="ChEBI" id="CHEBI:74415"/>
        <dbReference type="ChEBI" id="CHEBI:74417"/>
        <dbReference type="EC" id="2.8.4.3"/>
    </reaction>
</comment>
<dbReference type="SMART" id="SM00729">
    <property type="entry name" value="Elp3"/>
    <property type="match status" value="1"/>
</dbReference>
<evidence type="ECO:0000256" key="5">
    <source>
        <dbReference type="ARBA" id="ARBA00022691"/>
    </source>
</evidence>
<dbReference type="SUPFAM" id="SSF102114">
    <property type="entry name" value="Radical SAM enzymes"/>
    <property type="match status" value="1"/>
</dbReference>
<comment type="function">
    <text evidence="1">Catalyzes the methylthiolation of N6-(dimethylallyl)adenosine (i(6)A), leading to the formation of 2-methylthio-N6-(dimethylallyl)adenosine (ms(2)i(6)A) at position 37 in tRNAs that read codons beginning with uridine.</text>
</comment>
<keyword evidence="14" id="KW-0689">Ribosomal protein</keyword>
<feature type="binding site" evidence="10">
    <location>
        <position position="14"/>
    </location>
    <ligand>
        <name>[4Fe-4S] cluster</name>
        <dbReference type="ChEBI" id="CHEBI:49883"/>
        <label>1</label>
    </ligand>
</feature>
<evidence type="ECO:0000256" key="8">
    <source>
        <dbReference type="ARBA" id="ARBA00023014"/>
    </source>
</evidence>
<dbReference type="PROSITE" id="PS51449">
    <property type="entry name" value="MTTASE_N"/>
    <property type="match status" value="1"/>
</dbReference>
<keyword evidence="4 10" id="KW-0808">Transferase</keyword>
<feature type="domain" description="Radical SAM core" evidence="13">
    <location>
        <begin position="144"/>
        <end position="375"/>
    </location>
</feature>
<dbReference type="Pfam" id="PF04055">
    <property type="entry name" value="Radical_SAM"/>
    <property type="match status" value="1"/>
</dbReference>
<organism evidence="14 15">
    <name type="scientific">Tepidibacillus fermentans</name>
    <dbReference type="NCBI Taxonomy" id="1281767"/>
    <lineage>
        <taxon>Bacteria</taxon>
        <taxon>Bacillati</taxon>
        <taxon>Bacillota</taxon>
        <taxon>Bacilli</taxon>
        <taxon>Bacillales</taxon>
        <taxon>Bacillaceae</taxon>
        <taxon>Tepidibacillus</taxon>
    </lineage>
</organism>
<evidence type="ECO:0000256" key="3">
    <source>
        <dbReference type="ARBA" id="ARBA00022490"/>
    </source>
</evidence>
<evidence type="ECO:0000259" key="13">
    <source>
        <dbReference type="PROSITE" id="PS51918"/>
    </source>
</evidence>
<dbReference type="AlphaFoldDB" id="A0A4R3KHU2"/>
<comment type="catalytic activity">
    <reaction evidence="10">
        <text>L-aspartate(89)-[ribosomal protein uS12]-hydrogen + (sulfur carrier)-SH + AH2 + 2 S-adenosyl-L-methionine = 3-methylsulfanyl-L-aspartate(89)-[ribosomal protein uS12]-hydrogen + (sulfur carrier)-H + 5'-deoxyadenosine + L-methionine + A + S-adenosyl-L-homocysteine + 2 H(+)</text>
        <dbReference type="Rhea" id="RHEA:37087"/>
        <dbReference type="Rhea" id="RHEA-COMP:10460"/>
        <dbReference type="Rhea" id="RHEA-COMP:10461"/>
        <dbReference type="Rhea" id="RHEA-COMP:14737"/>
        <dbReference type="Rhea" id="RHEA-COMP:14739"/>
        <dbReference type="ChEBI" id="CHEBI:13193"/>
        <dbReference type="ChEBI" id="CHEBI:15378"/>
        <dbReference type="ChEBI" id="CHEBI:17319"/>
        <dbReference type="ChEBI" id="CHEBI:17499"/>
        <dbReference type="ChEBI" id="CHEBI:29917"/>
        <dbReference type="ChEBI" id="CHEBI:29961"/>
        <dbReference type="ChEBI" id="CHEBI:57844"/>
        <dbReference type="ChEBI" id="CHEBI:57856"/>
        <dbReference type="ChEBI" id="CHEBI:59789"/>
        <dbReference type="ChEBI" id="CHEBI:64428"/>
        <dbReference type="ChEBI" id="CHEBI:73599"/>
        <dbReference type="EC" id="2.8.4.4"/>
    </reaction>
</comment>
<dbReference type="EMBL" id="SMAB01000007">
    <property type="protein sequence ID" value="TCS83019.1"/>
    <property type="molecule type" value="Genomic_DNA"/>
</dbReference>
<evidence type="ECO:0000256" key="4">
    <source>
        <dbReference type="ARBA" id="ARBA00022679"/>
    </source>
</evidence>
<dbReference type="InterPro" id="IPR038135">
    <property type="entry name" value="Methylthiotransferase_N_sf"/>
</dbReference>
<dbReference type="GO" id="GO:0005840">
    <property type="term" value="C:ribosome"/>
    <property type="evidence" value="ECO:0007669"/>
    <property type="project" value="UniProtKB-KW"/>
</dbReference>
<feature type="binding site" evidence="10">
    <location>
        <position position="50"/>
    </location>
    <ligand>
        <name>[4Fe-4S] cluster</name>
        <dbReference type="ChEBI" id="CHEBI:49883"/>
        <label>1</label>
    </ligand>
</feature>